<protein>
    <submittedName>
        <fullName evidence="2">Uncharacterized protein</fullName>
    </submittedName>
</protein>
<feature type="non-terminal residue" evidence="2">
    <location>
        <position position="1"/>
    </location>
</feature>
<feature type="compositionally biased region" description="Polar residues" evidence="1">
    <location>
        <begin position="112"/>
        <end position="127"/>
    </location>
</feature>
<dbReference type="Proteomes" id="UP001152888">
    <property type="component" value="Unassembled WGS sequence"/>
</dbReference>
<reference evidence="2" key="1">
    <citation type="submission" date="2022-03" db="EMBL/GenBank/DDBJ databases">
        <authorList>
            <person name="Sayadi A."/>
        </authorList>
    </citation>
    <scope>NUCLEOTIDE SEQUENCE</scope>
</reference>
<dbReference type="EMBL" id="CAKOFQ010006678">
    <property type="protein sequence ID" value="CAH1958657.1"/>
    <property type="molecule type" value="Genomic_DNA"/>
</dbReference>
<dbReference type="OrthoDB" id="6758211at2759"/>
<gene>
    <name evidence="2" type="ORF">ACAOBT_LOCUS2760</name>
</gene>
<accession>A0A9P0JWC1</accession>
<keyword evidence="3" id="KW-1185">Reference proteome</keyword>
<proteinExistence type="predicted"/>
<comment type="caution">
    <text evidence="2">The sequence shown here is derived from an EMBL/GenBank/DDBJ whole genome shotgun (WGS) entry which is preliminary data.</text>
</comment>
<evidence type="ECO:0000256" key="1">
    <source>
        <dbReference type="SAM" id="MobiDB-lite"/>
    </source>
</evidence>
<feature type="region of interest" description="Disordered" evidence="1">
    <location>
        <begin position="79"/>
        <end position="127"/>
    </location>
</feature>
<organism evidence="2 3">
    <name type="scientific">Acanthoscelides obtectus</name>
    <name type="common">Bean weevil</name>
    <name type="synonym">Bruchus obtectus</name>
    <dbReference type="NCBI Taxonomy" id="200917"/>
    <lineage>
        <taxon>Eukaryota</taxon>
        <taxon>Metazoa</taxon>
        <taxon>Ecdysozoa</taxon>
        <taxon>Arthropoda</taxon>
        <taxon>Hexapoda</taxon>
        <taxon>Insecta</taxon>
        <taxon>Pterygota</taxon>
        <taxon>Neoptera</taxon>
        <taxon>Endopterygota</taxon>
        <taxon>Coleoptera</taxon>
        <taxon>Polyphaga</taxon>
        <taxon>Cucujiformia</taxon>
        <taxon>Chrysomeloidea</taxon>
        <taxon>Chrysomelidae</taxon>
        <taxon>Bruchinae</taxon>
        <taxon>Bruchini</taxon>
        <taxon>Acanthoscelides</taxon>
    </lineage>
</organism>
<evidence type="ECO:0000313" key="2">
    <source>
        <dbReference type="EMBL" id="CAH1958657.1"/>
    </source>
</evidence>
<evidence type="ECO:0000313" key="3">
    <source>
        <dbReference type="Proteomes" id="UP001152888"/>
    </source>
</evidence>
<name>A0A9P0JWC1_ACAOB</name>
<dbReference type="AlphaFoldDB" id="A0A9P0JWC1"/>
<sequence>YGRVQSVKLLPASSAAASCDGGPDKGLVGGEISLAAAPSCTVAFMDIKSASKAHNATDLKIDDRQLTTEYYEPAAILPSTTNAVPPTLGGAVVSPKGSNGTPEDIVSAASPHHQTSPAQTRFPNGHG</sequence>